<dbReference type="GO" id="GO:0016787">
    <property type="term" value="F:hydrolase activity"/>
    <property type="evidence" value="ECO:0007669"/>
    <property type="project" value="UniProtKB-KW"/>
</dbReference>
<reference evidence="6 7" key="1">
    <citation type="journal article" date="2007" name="Genome Res.">
        <title>Genome characteristics of facultatively symbiotic Frankia sp. strains reflect host range and host plant biogeography.</title>
        <authorList>
            <person name="Normand P."/>
            <person name="Lapierre P."/>
            <person name="Tisa L.S."/>
            <person name="Gogarten J.P."/>
            <person name="Alloisio N."/>
            <person name="Bagnarol E."/>
            <person name="Bassi C.A."/>
            <person name="Berry A.M."/>
            <person name="Bickhart D.M."/>
            <person name="Choisne N."/>
            <person name="Couloux A."/>
            <person name="Cournoyer B."/>
            <person name="Cruveiller S."/>
            <person name="Daubin V."/>
            <person name="Demange N."/>
            <person name="Francino M.P."/>
            <person name="Goltsman E."/>
            <person name="Huang Y."/>
            <person name="Kopp O.R."/>
            <person name="Labarre L."/>
            <person name="Lapidus A."/>
            <person name="Lavire C."/>
            <person name="Marechal J."/>
            <person name="Martinez M."/>
            <person name="Mastronunzio J.E."/>
            <person name="Mullin B.C."/>
            <person name="Niemann J."/>
            <person name="Pujic P."/>
            <person name="Rawnsley T."/>
            <person name="Rouy Z."/>
            <person name="Schenowitz C."/>
            <person name="Sellstedt A."/>
            <person name="Tavares F."/>
            <person name="Tomkins J.P."/>
            <person name="Vallenet D."/>
            <person name="Valverde C."/>
            <person name="Wall L.G."/>
            <person name="Wang Y."/>
            <person name="Medigue C."/>
            <person name="Benson D.R."/>
        </authorList>
    </citation>
    <scope>NUCLEOTIDE SEQUENCE [LARGE SCALE GENOMIC DNA]</scope>
    <source>
        <strain evidence="7">DSM 45986 / CECT 9034 / ACN14a</strain>
    </source>
</reference>
<dbReference type="KEGG" id="fal:FRAAL4394"/>
<organism evidence="6 7">
    <name type="scientific">Frankia alni (strain DSM 45986 / CECT 9034 / ACN14a)</name>
    <dbReference type="NCBI Taxonomy" id="326424"/>
    <lineage>
        <taxon>Bacteria</taxon>
        <taxon>Bacillati</taxon>
        <taxon>Actinomycetota</taxon>
        <taxon>Actinomycetes</taxon>
        <taxon>Frankiales</taxon>
        <taxon>Frankiaceae</taxon>
        <taxon>Frankia</taxon>
    </lineage>
</organism>
<name>Q0RHJ0_FRAAA</name>
<dbReference type="InterPro" id="IPR004130">
    <property type="entry name" value="Gpn"/>
</dbReference>
<dbReference type="GO" id="GO:0005525">
    <property type="term" value="F:GTP binding"/>
    <property type="evidence" value="ECO:0007669"/>
    <property type="project" value="UniProtKB-KW"/>
</dbReference>
<feature type="compositionally biased region" description="Basic and acidic residues" evidence="5">
    <location>
        <begin position="1"/>
        <end position="19"/>
    </location>
</feature>
<accession>Q0RHJ0</accession>
<keyword evidence="4" id="KW-0342">GTP-binding</keyword>
<dbReference type="HOGENOM" id="CLU_077970_1_0_11"/>
<dbReference type="EMBL" id="CT573213">
    <property type="protein sequence ID" value="CAJ63036.1"/>
    <property type="molecule type" value="Genomic_DNA"/>
</dbReference>
<sequence length="236" mass="25961">MDYRPSNKDSWPDNKDSWPDNKGSWPDNKGSWSDRARSPETAAPHPVKIIIAGGFGVGKTTFVGAVSEIPPLTTEAAMTAASIGIDDTSSVSAKTTTTVAMDFGRITLIDSVILYLFGTPGQDRFWFMWDELVLGAIGAVVLVDTRRLADSFPAIDYFEERDIPFLIALNRFDGAREYRVEDVRAALDLDPRRPVVFCDARQRESVRQSLVSLVRHALDVVSAESAGRPSLPQRSG</sequence>
<protein>
    <recommendedName>
        <fullName evidence="8">ATP/GTP-binding protein</fullName>
    </recommendedName>
</protein>
<evidence type="ECO:0008006" key="8">
    <source>
        <dbReference type="Google" id="ProtNLM"/>
    </source>
</evidence>
<dbReference type="CDD" id="cd00882">
    <property type="entry name" value="Ras_like_GTPase"/>
    <property type="match status" value="1"/>
</dbReference>
<evidence type="ECO:0000256" key="3">
    <source>
        <dbReference type="ARBA" id="ARBA00022801"/>
    </source>
</evidence>
<comment type="similarity">
    <text evidence="1">Belongs to the GPN-loop GTPase family.</text>
</comment>
<keyword evidence="7" id="KW-1185">Reference proteome</keyword>
<dbReference type="SUPFAM" id="SSF52540">
    <property type="entry name" value="P-loop containing nucleoside triphosphate hydrolases"/>
    <property type="match status" value="1"/>
</dbReference>
<dbReference type="InterPro" id="IPR052705">
    <property type="entry name" value="Gliding_Motility_GTPase"/>
</dbReference>
<dbReference type="Pfam" id="PF03029">
    <property type="entry name" value="ATP_bind_1"/>
    <property type="match status" value="1"/>
</dbReference>
<evidence type="ECO:0000313" key="7">
    <source>
        <dbReference type="Proteomes" id="UP000000657"/>
    </source>
</evidence>
<gene>
    <name evidence="6" type="ordered locus">FRAAL4394</name>
</gene>
<keyword evidence="3" id="KW-0378">Hydrolase</keyword>
<dbReference type="eggNOG" id="COG2229">
    <property type="taxonomic scope" value="Bacteria"/>
</dbReference>
<dbReference type="RefSeq" id="WP_011605517.1">
    <property type="nucleotide sequence ID" value="NC_008278.1"/>
</dbReference>
<evidence type="ECO:0000256" key="2">
    <source>
        <dbReference type="ARBA" id="ARBA00022741"/>
    </source>
</evidence>
<dbReference type="Gene3D" id="3.40.50.300">
    <property type="entry name" value="P-loop containing nucleotide triphosphate hydrolases"/>
    <property type="match status" value="1"/>
</dbReference>
<evidence type="ECO:0000256" key="5">
    <source>
        <dbReference type="SAM" id="MobiDB-lite"/>
    </source>
</evidence>
<feature type="region of interest" description="Disordered" evidence="5">
    <location>
        <begin position="1"/>
        <end position="41"/>
    </location>
</feature>
<keyword evidence="2" id="KW-0547">Nucleotide-binding</keyword>
<dbReference type="AlphaFoldDB" id="Q0RHJ0"/>
<evidence type="ECO:0000256" key="1">
    <source>
        <dbReference type="ARBA" id="ARBA00005290"/>
    </source>
</evidence>
<dbReference type="PANTHER" id="PTHR42708">
    <property type="entry name" value="ATP/GTP-BINDING PROTEIN-RELATED"/>
    <property type="match status" value="1"/>
</dbReference>
<dbReference type="STRING" id="326424.FRAAL4394"/>
<evidence type="ECO:0000313" key="6">
    <source>
        <dbReference type="EMBL" id="CAJ63036.1"/>
    </source>
</evidence>
<proteinExistence type="inferred from homology"/>
<dbReference type="PANTHER" id="PTHR42708:SF1">
    <property type="entry name" value="GLIDING MOTILITY PROTEIN MGLA"/>
    <property type="match status" value="1"/>
</dbReference>
<dbReference type="Proteomes" id="UP000000657">
    <property type="component" value="Chromosome"/>
</dbReference>
<evidence type="ECO:0000256" key="4">
    <source>
        <dbReference type="ARBA" id="ARBA00023134"/>
    </source>
</evidence>
<dbReference type="InterPro" id="IPR027417">
    <property type="entry name" value="P-loop_NTPase"/>
</dbReference>